<feature type="compositionally biased region" description="Polar residues" evidence="1">
    <location>
        <begin position="526"/>
        <end position="537"/>
    </location>
</feature>
<feature type="region of interest" description="Disordered" evidence="1">
    <location>
        <begin position="416"/>
        <end position="549"/>
    </location>
</feature>
<dbReference type="AlphaFoldDB" id="A0A545UL33"/>
<evidence type="ECO:0000256" key="1">
    <source>
        <dbReference type="SAM" id="MobiDB-lite"/>
    </source>
</evidence>
<protein>
    <submittedName>
        <fullName evidence="3">Peptidase C14</fullName>
    </submittedName>
</protein>
<dbReference type="PANTHER" id="PTHR46844">
    <property type="entry name" value="SLR5058 PROTEIN"/>
    <property type="match status" value="1"/>
</dbReference>
<comment type="caution">
    <text evidence="3">The sequence shown here is derived from an EMBL/GenBank/DDBJ whole genome shotgun (WGS) entry which is preliminary data.</text>
</comment>
<dbReference type="InterPro" id="IPR003593">
    <property type="entry name" value="AAA+_ATPase"/>
</dbReference>
<dbReference type="InterPro" id="IPR007111">
    <property type="entry name" value="NACHT_NTPase"/>
</dbReference>
<feature type="compositionally biased region" description="Basic and acidic residues" evidence="1">
    <location>
        <begin position="455"/>
        <end position="475"/>
    </location>
</feature>
<feature type="compositionally biased region" description="Low complexity" evidence="1">
    <location>
        <begin position="437"/>
        <end position="447"/>
    </location>
</feature>
<dbReference type="SMART" id="SM00382">
    <property type="entry name" value="AAA"/>
    <property type="match status" value="1"/>
</dbReference>
<dbReference type="InterPro" id="IPR027417">
    <property type="entry name" value="P-loop_NTPase"/>
</dbReference>
<dbReference type="EMBL" id="SPUK01000033">
    <property type="protein sequence ID" value="TQV90164.1"/>
    <property type="molecule type" value="Genomic_DNA"/>
</dbReference>
<reference evidence="3 4" key="1">
    <citation type="journal article" date="2019" name="Appl. Microbiol. Biotechnol.">
        <title>Genome sequence of Isaria javanica and comparative genome analysis insights into family S53 peptidase evolution in fungal entomopathogens.</title>
        <authorList>
            <person name="Lin R."/>
            <person name="Zhang X."/>
            <person name="Xin B."/>
            <person name="Zou M."/>
            <person name="Gao Y."/>
            <person name="Qin F."/>
            <person name="Hu Q."/>
            <person name="Xie B."/>
            <person name="Cheng X."/>
        </authorList>
    </citation>
    <scope>NUCLEOTIDE SEQUENCE [LARGE SCALE GENOMIC DNA]</scope>
    <source>
        <strain evidence="3 4">IJ1G</strain>
    </source>
</reference>
<sequence length="674" mass="75491">MPELMLKIWAAFNDKTMSTLINYTRQPSEESEKLVIGFVKMQKTNAYNVFTFWEAHETSLVAKAYLGWLFSNRAYLACHIVLVALIPAVMVHSYSPWLLVFGILWRWGFRVCGPKQSKLVDGNSATAHSLDRDRLDRCHVLMNKFGSPSCEDYKKVTMEIKEIVEQIRTGTSLEEADRWILKEHYTPKRLEIERLSGEPLAMDQCYINLTIVERHGQDAGHSKKGGLTASSPFSILARQKVETPDETMQVDLSAIFDERKGTDDEPMHPRRILIRGRAGVGKTTLCKKIVHEFANGTWGKWNELFDRVLWVPLRDLKLPERRSMPKYTFEDLFSHEFLLPANGQNLAGALYRAFNTKSSKTLFLLDGLDEVSQDLTGDGGMPLFLAELLSQPNVIVTSRPSAKSPPNLHLELETIGFGPDQVNDDGLATDDGESDCSRNADSASSSDSDGDSDSDDGKYDDDGRSSDSEGHDGCHSKKRGAPSATSSNNSHTDDPSDQNTEESSLRPQKRQKVAHAGADMTPKASMLSQQASHSLSESESDKGSDCSKASTASFGEWQLQNAALKCLTIDGVPTYQLQFQRLQVHPSSQQSRRLRKAASSGRVGRSCKSIRFSAAEDRLLDQLKTSGELTWKEIHRQFDKEFPGRRSLETLQVHYSTKLRGQGKRYSNLSLRER</sequence>
<feature type="domain" description="NACHT" evidence="2">
    <location>
        <begin position="270"/>
        <end position="402"/>
    </location>
</feature>
<evidence type="ECO:0000259" key="2">
    <source>
        <dbReference type="PROSITE" id="PS50837"/>
    </source>
</evidence>
<evidence type="ECO:0000313" key="3">
    <source>
        <dbReference type="EMBL" id="TQV90164.1"/>
    </source>
</evidence>
<gene>
    <name evidence="3" type="ORF">IF1G_11163</name>
</gene>
<dbReference type="PROSITE" id="PS50837">
    <property type="entry name" value="NACHT"/>
    <property type="match status" value="1"/>
</dbReference>
<dbReference type="SUPFAM" id="SSF52540">
    <property type="entry name" value="P-loop containing nucleoside triphosphate hydrolases"/>
    <property type="match status" value="1"/>
</dbReference>
<proteinExistence type="predicted"/>
<dbReference type="Gene3D" id="3.40.50.300">
    <property type="entry name" value="P-loop containing nucleotide triphosphate hydrolases"/>
    <property type="match status" value="1"/>
</dbReference>
<dbReference type="Proteomes" id="UP000315783">
    <property type="component" value="Unassembled WGS sequence"/>
</dbReference>
<dbReference type="PANTHER" id="PTHR46844:SF1">
    <property type="entry name" value="SLR5058 PROTEIN"/>
    <property type="match status" value="1"/>
</dbReference>
<name>A0A545UL33_9HYPO</name>
<dbReference type="OrthoDB" id="5153622at2759"/>
<dbReference type="Pfam" id="PF05729">
    <property type="entry name" value="NACHT"/>
    <property type="match status" value="1"/>
</dbReference>
<evidence type="ECO:0000313" key="4">
    <source>
        <dbReference type="Proteomes" id="UP000315783"/>
    </source>
</evidence>
<accession>A0A545UL33</accession>
<keyword evidence="4" id="KW-1185">Reference proteome</keyword>
<dbReference type="STRING" id="43265.A0A545UL33"/>
<organism evidence="3 4">
    <name type="scientific">Cordyceps javanica</name>
    <dbReference type="NCBI Taxonomy" id="43265"/>
    <lineage>
        <taxon>Eukaryota</taxon>
        <taxon>Fungi</taxon>
        <taxon>Dikarya</taxon>
        <taxon>Ascomycota</taxon>
        <taxon>Pezizomycotina</taxon>
        <taxon>Sordariomycetes</taxon>
        <taxon>Hypocreomycetidae</taxon>
        <taxon>Hypocreales</taxon>
        <taxon>Cordycipitaceae</taxon>
        <taxon>Cordyceps</taxon>
    </lineage>
</organism>